<evidence type="ECO:0000313" key="3">
    <source>
        <dbReference type="Proteomes" id="UP001365542"/>
    </source>
</evidence>
<organism evidence="2 3">
    <name type="scientific">Orbilia ellipsospora</name>
    <dbReference type="NCBI Taxonomy" id="2528407"/>
    <lineage>
        <taxon>Eukaryota</taxon>
        <taxon>Fungi</taxon>
        <taxon>Dikarya</taxon>
        <taxon>Ascomycota</taxon>
        <taxon>Pezizomycotina</taxon>
        <taxon>Orbiliomycetes</taxon>
        <taxon>Orbiliales</taxon>
        <taxon>Orbiliaceae</taxon>
        <taxon>Orbilia</taxon>
    </lineage>
</organism>
<gene>
    <name evidence="2" type="ORF">TWF694_007631</name>
</gene>
<sequence>MELQSNLANLPFELVSDICDLLEDSDNYSLLFTCKKLQQVARRRFRAVLNLSQGNQVAKLVKAIEDVGVDKLGLDRTVILSFATTALRCKPGEHASRENLLRVLKEQVNYTSMPKLKKIHLRFDELDMRWKHQYSTEQDSDLELFLLNLKSHSDSLPKNSRSVQVSASISGDFLHSKNSSTRPCSSIYRLIDITNLTILDYAARVARVEFPGGDNLRMATIQLNTLAEVTSLTDVLTRASRLRELKMRQTIHDFMREDIPFTILNTDLRSALEKFQKAMLNLKNLEVLEIGNPIFYTSYFIAPPESTKRLSYNVPCDEWWREYLQCSLPLGLECLTLTSLVGVQFSNSYLNSEHVRGSNLRAVQFYEHFLQSVPGGYTEHLVRTAKGLEVIWAPERSYDSTFMRSMGWESDHHGPWQCWRKPKM</sequence>
<dbReference type="InterPro" id="IPR001810">
    <property type="entry name" value="F-box_dom"/>
</dbReference>
<evidence type="ECO:0000259" key="1">
    <source>
        <dbReference type="PROSITE" id="PS50181"/>
    </source>
</evidence>
<dbReference type="PROSITE" id="PS50181">
    <property type="entry name" value="FBOX"/>
    <property type="match status" value="1"/>
</dbReference>
<dbReference type="EMBL" id="JAVHJO010000003">
    <property type="protein sequence ID" value="KAK6541853.1"/>
    <property type="molecule type" value="Genomic_DNA"/>
</dbReference>
<reference evidence="2 3" key="1">
    <citation type="submission" date="2019-10" db="EMBL/GenBank/DDBJ databases">
        <authorList>
            <person name="Palmer J.M."/>
        </authorList>
    </citation>
    <scope>NUCLEOTIDE SEQUENCE [LARGE SCALE GENOMIC DNA]</scope>
    <source>
        <strain evidence="2 3">TWF694</strain>
    </source>
</reference>
<feature type="domain" description="F-box" evidence="1">
    <location>
        <begin position="4"/>
        <end position="48"/>
    </location>
</feature>
<accession>A0AAV9XID8</accession>
<dbReference type="Proteomes" id="UP001365542">
    <property type="component" value="Unassembled WGS sequence"/>
</dbReference>
<comment type="caution">
    <text evidence="2">The sequence shown here is derived from an EMBL/GenBank/DDBJ whole genome shotgun (WGS) entry which is preliminary data.</text>
</comment>
<name>A0AAV9XID8_9PEZI</name>
<proteinExistence type="predicted"/>
<dbReference type="AlphaFoldDB" id="A0AAV9XID8"/>
<keyword evidence="3" id="KW-1185">Reference proteome</keyword>
<evidence type="ECO:0000313" key="2">
    <source>
        <dbReference type="EMBL" id="KAK6541853.1"/>
    </source>
</evidence>
<protein>
    <recommendedName>
        <fullName evidence="1">F-box domain-containing protein</fullName>
    </recommendedName>
</protein>